<protein>
    <recommendedName>
        <fullName evidence="8">Molybdenum cofactor guanylyltransferase</fullName>
        <shortName evidence="8">MoCo guanylyltransferase</shortName>
        <ecNumber evidence="8">2.7.7.77</ecNumber>
    </recommendedName>
    <alternativeName>
        <fullName evidence="8">GTP:molybdopterin guanylyltransferase</fullName>
    </alternativeName>
    <alternativeName>
        <fullName evidence="8">Mo-MPT guanylyltransferase</fullName>
    </alternativeName>
    <alternativeName>
        <fullName evidence="8">Molybdopterin guanylyltransferase</fullName>
    </alternativeName>
    <alternativeName>
        <fullName evidence="8">Molybdopterin-guanine dinucleotide synthase</fullName>
        <shortName evidence="8">MGD synthase</shortName>
    </alternativeName>
</protein>
<keyword evidence="1 8" id="KW-0963">Cytoplasm</keyword>
<evidence type="ECO:0000256" key="6">
    <source>
        <dbReference type="ARBA" id="ARBA00023134"/>
    </source>
</evidence>
<dbReference type="GO" id="GO:0005525">
    <property type="term" value="F:GTP binding"/>
    <property type="evidence" value="ECO:0007669"/>
    <property type="project" value="UniProtKB-UniRule"/>
</dbReference>
<dbReference type="PANTHER" id="PTHR19136:SF81">
    <property type="entry name" value="MOLYBDENUM COFACTOR GUANYLYLTRANSFERASE"/>
    <property type="match status" value="1"/>
</dbReference>
<evidence type="ECO:0000256" key="2">
    <source>
        <dbReference type="ARBA" id="ARBA00022679"/>
    </source>
</evidence>
<feature type="binding site" evidence="8">
    <location>
        <position position="25"/>
    </location>
    <ligand>
        <name>GTP</name>
        <dbReference type="ChEBI" id="CHEBI:37565"/>
    </ligand>
</feature>
<comment type="function">
    <text evidence="8">Transfers a GMP moiety from GTP to Mo-molybdopterin (Mo-MPT) cofactor (Moco or molybdenum cofactor) to form Mo-molybdopterin guanine dinucleotide (Mo-MGD) cofactor.</text>
</comment>
<evidence type="ECO:0000256" key="8">
    <source>
        <dbReference type="HAMAP-Rule" id="MF_00316"/>
    </source>
</evidence>
<comment type="domain">
    <text evidence="8">The N-terminal domain determines nucleotide recognition and specific binding, while the C-terminal domain determines the specific binding to the target protein.</text>
</comment>
<proteinExistence type="inferred from homology"/>
<feature type="domain" description="MobA-like NTP transferase" evidence="9">
    <location>
        <begin position="10"/>
        <end position="169"/>
    </location>
</feature>
<dbReference type="EC" id="2.7.7.77" evidence="8"/>
<dbReference type="SUPFAM" id="SSF53448">
    <property type="entry name" value="Nucleotide-diphospho-sugar transferases"/>
    <property type="match status" value="1"/>
</dbReference>
<feature type="binding site" evidence="8">
    <location>
        <position position="71"/>
    </location>
    <ligand>
        <name>GTP</name>
        <dbReference type="ChEBI" id="CHEBI:37565"/>
    </ligand>
</feature>
<comment type="catalytic activity">
    <reaction evidence="8">
        <text>Mo-molybdopterin + GTP + H(+) = Mo-molybdopterin guanine dinucleotide + diphosphate</text>
        <dbReference type="Rhea" id="RHEA:34243"/>
        <dbReference type="ChEBI" id="CHEBI:15378"/>
        <dbReference type="ChEBI" id="CHEBI:33019"/>
        <dbReference type="ChEBI" id="CHEBI:37565"/>
        <dbReference type="ChEBI" id="CHEBI:71302"/>
        <dbReference type="ChEBI" id="CHEBI:71310"/>
        <dbReference type="EC" id="2.7.7.77"/>
    </reaction>
</comment>
<dbReference type="Pfam" id="PF12804">
    <property type="entry name" value="NTP_transf_3"/>
    <property type="match status" value="1"/>
</dbReference>
<comment type="similarity">
    <text evidence="8">Belongs to the MobA family.</text>
</comment>
<evidence type="ECO:0000259" key="9">
    <source>
        <dbReference type="Pfam" id="PF12804"/>
    </source>
</evidence>
<comment type="cofactor">
    <cofactor evidence="8">
        <name>Mg(2+)</name>
        <dbReference type="ChEBI" id="CHEBI:18420"/>
    </cofactor>
</comment>
<dbReference type="GO" id="GO:0061603">
    <property type="term" value="F:molybdenum cofactor guanylyltransferase activity"/>
    <property type="evidence" value="ECO:0007669"/>
    <property type="project" value="UniProtKB-EC"/>
</dbReference>
<dbReference type="NCBIfam" id="TIGR02665">
    <property type="entry name" value="molyb_mobA"/>
    <property type="match status" value="1"/>
</dbReference>
<dbReference type="CDD" id="cd02503">
    <property type="entry name" value="MobA"/>
    <property type="match status" value="1"/>
</dbReference>
<dbReference type="GO" id="GO:0046872">
    <property type="term" value="F:metal ion binding"/>
    <property type="evidence" value="ECO:0007669"/>
    <property type="project" value="UniProtKB-KW"/>
</dbReference>
<keyword evidence="7 8" id="KW-0501">Molybdenum cofactor biosynthesis</keyword>
<accession>A0A1R4B2I9</accession>
<dbReference type="InterPro" id="IPR029044">
    <property type="entry name" value="Nucleotide-diphossugar_trans"/>
</dbReference>
<keyword evidence="4 8" id="KW-0547">Nucleotide-binding</keyword>
<evidence type="ECO:0000256" key="1">
    <source>
        <dbReference type="ARBA" id="ARBA00022490"/>
    </source>
</evidence>
<dbReference type="HAMAP" id="MF_00316">
    <property type="entry name" value="MobA"/>
    <property type="match status" value="1"/>
</dbReference>
<feature type="binding site" evidence="8">
    <location>
        <begin position="12"/>
        <end position="14"/>
    </location>
    <ligand>
        <name>GTP</name>
        <dbReference type="ChEBI" id="CHEBI:37565"/>
    </ligand>
</feature>
<keyword evidence="6 8" id="KW-0342">GTP-binding</keyword>
<evidence type="ECO:0000256" key="7">
    <source>
        <dbReference type="ARBA" id="ARBA00023150"/>
    </source>
</evidence>
<gene>
    <name evidence="8 10" type="primary">mobA</name>
    <name evidence="10" type="ORF">VPAL9027_01077</name>
</gene>
<evidence type="ECO:0000256" key="5">
    <source>
        <dbReference type="ARBA" id="ARBA00022842"/>
    </source>
</evidence>
<evidence type="ECO:0000256" key="4">
    <source>
        <dbReference type="ARBA" id="ARBA00022741"/>
    </source>
</evidence>
<dbReference type="AlphaFoldDB" id="A0A1R4B2I9"/>
<dbReference type="STRING" id="1918946.VPAL9027_01077"/>
<keyword evidence="3 8" id="KW-0479">Metal-binding</keyword>
<keyword evidence="2 8" id="KW-0808">Transferase</keyword>
<dbReference type="RefSeq" id="WP_077313036.1">
    <property type="nucleotide sequence ID" value="NZ_AP024887.1"/>
</dbReference>
<organism evidence="10 11">
    <name type="scientific">Vibrio palustris</name>
    <dbReference type="NCBI Taxonomy" id="1918946"/>
    <lineage>
        <taxon>Bacteria</taxon>
        <taxon>Pseudomonadati</taxon>
        <taxon>Pseudomonadota</taxon>
        <taxon>Gammaproteobacteria</taxon>
        <taxon>Vibrionales</taxon>
        <taxon>Vibrionaceae</taxon>
        <taxon>Vibrio</taxon>
    </lineage>
</organism>
<comment type="subcellular location">
    <subcellularLocation>
        <location evidence="8">Cytoplasm</location>
    </subcellularLocation>
</comment>
<dbReference type="EMBL" id="FUFT01000002">
    <property type="protein sequence ID" value="SJL83128.1"/>
    <property type="molecule type" value="Genomic_DNA"/>
</dbReference>
<name>A0A1R4B2I9_9VIBR</name>
<evidence type="ECO:0000313" key="10">
    <source>
        <dbReference type="EMBL" id="SJL83128.1"/>
    </source>
</evidence>
<evidence type="ECO:0000256" key="3">
    <source>
        <dbReference type="ARBA" id="ARBA00022723"/>
    </source>
</evidence>
<dbReference type="GO" id="GO:1902758">
    <property type="term" value="P:bis(molybdopterin guanine dinucleotide)molybdenum biosynthetic process"/>
    <property type="evidence" value="ECO:0007669"/>
    <property type="project" value="TreeGrafter"/>
</dbReference>
<keyword evidence="11" id="KW-1185">Reference proteome</keyword>
<evidence type="ECO:0000313" key="11">
    <source>
        <dbReference type="Proteomes" id="UP000189475"/>
    </source>
</evidence>
<feature type="binding site" evidence="8">
    <location>
        <position position="101"/>
    </location>
    <ligand>
        <name>GTP</name>
        <dbReference type="ChEBI" id="CHEBI:37565"/>
    </ligand>
</feature>
<keyword evidence="10" id="KW-0548">Nucleotidyltransferase</keyword>
<keyword evidence="5 8" id="KW-0460">Magnesium</keyword>
<dbReference type="OrthoDB" id="9788394at2"/>
<comment type="subunit">
    <text evidence="8">Monomer.</text>
</comment>
<dbReference type="PANTHER" id="PTHR19136">
    <property type="entry name" value="MOLYBDENUM COFACTOR GUANYLYLTRANSFERASE"/>
    <property type="match status" value="1"/>
</dbReference>
<dbReference type="InterPro" id="IPR013482">
    <property type="entry name" value="Molybde_CF_guanTrfase"/>
</dbReference>
<dbReference type="InterPro" id="IPR025877">
    <property type="entry name" value="MobA-like_NTP_Trfase"/>
</dbReference>
<dbReference type="GO" id="GO:0005737">
    <property type="term" value="C:cytoplasm"/>
    <property type="evidence" value="ECO:0007669"/>
    <property type="project" value="UniProtKB-SubCell"/>
</dbReference>
<sequence length="197" mass="22525">MIEEQEITWIILAGGQARRMHGRDKGLVHFQGRPLIEHCLFQLQPQLSSPLLINANRNIEDYQQYATVIQDIWKDYPGPLAGIHAGLTYATTPWVGFSPCDCPFVHSELVQRFRSHDKGNDRQYSCEALVATDGHRPQPAFLMLNRNVIPKLESYLSSGERRLMGFIKQLHYHSVLLDDEPHAFTNINAPEDLQAYT</sequence>
<feature type="binding site" evidence="8">
    <location>
        <position position="101"/>
    </location>
    <ligand>
        <name>Mg(2+)</name>
        <dbReference type="ChEBI" id="CHEBI:18420"/>
    </ligand>
</feature>
<dbReference type="Proteomes" id="UP000189475">
    <property type="component" value="Unassembled WGS sequence"/>
</dbReference>
<dbReference type="Gene3D" id="3.90.550.10">
    <property type="entry name" value="Spore Coat Polysaccharide Biosynthesis Protein SpsA, Chain A"/>
    <property type="match status" value="1"/>
</dbReference>
<feature type="binding site" evidence="8">
    <location>
        <position position="54"/>
    </location>
    <ligand>
        <name>GTP</name>
        <dbReference type="ChEBI" id="CHEBI:37565"/>
    </ligand>
</feature>
<reference evidence="10 11" key="1">
    <citation type="submission" date="2017-02" db="EMBL/GenBank/DDBJ databases">
        <authorList>
            <person name="Peterson S.W."/>
        </authorList>
    </citation>
    <scope>NUCLEOTIDE SEQUENCE [LARGE SCALE GENOMIC DNA]</scope>
    <source>
        <strain evidence="10 11">CECT 9027</strain>
    </source>
</reference>